<feature type="domain" description="C2H2-type" evidence="13">
    <location>
        <begin position="551"/>
        <end position="578"/>
    </location>
</feature>
<evidence type="ECO:0000256" key="1">
    <source>
        <dbReference type="ARBA" id="ARBA00004123"/>
    </source>
</evidence>
<dbReference type="FunFam" id="3.30.160.60:FF:000624">
    <property type="entry name" value="zinc finger protein 697"/>
    <property type="match status" value="1"/>
</dbReference>
<feature type="region of interest" description="Disordered" evidence="12">
    <location>
        <begin position="1039"/>
        <end position="1065"/>
    </location>
</feature>
<feature type="domain" description="C2H2-type" evidence="13">
    <location>
        <begin position="467"/>
        <end position="494"/>
    </location>
</feature>
<reference evidence="16" key="2">
    <citation type="submission" date="2025-08" db="UniProtKB">
        <authorList>
            <consortium name="RefSeq"/>
        </authorList>
    </citation>
    <scope>IDENTIFICATION</scope>
    <source>
        <strain evidence="16">J_2021</strain>
        <tissue evidence="16">Erythrocytes</tissue>
    </source>
</reference>
<gene>
    <name evidence="16" type="primary">LOC108710097</name>
</gene>
<evidence type="ECO:0000259" key="14">
    <source>
        <dbReference type="PROSITE" id="PS50805"/>
    </source>
</evidence>
<keyword evidence="4" id="KW-0677">Repeat</keyword>
<comment type="subcellular location">
    <subcellularLocation>
        <location evidence="1">Nucleus</location>
    </subcellularLocation>
</comment>
<evidence type="ECO:0000256" key="2">
    <source>
        <dbReference type="ARBA" id="ARBA00006991"/>
    </source>
</evidence>
<feature type="region of interest" description="Disordered" evidence="12">
    <location>
        <begin position="726"/>
        <end position="924"/>
    </location>
</feature>
<dbReference type="InterPro" id="IPR050752">
    <property type="entry name" value="C2H2-ZF_domain"/>
</dbReference>
<keyword evidence="5 11" id="KW-0863">Zinc-finger</keyword>
<evidence type="ECO:0000256" key="5">
    <source>
        <dbReference type="ARBA" id="ARBA00022771"/>
    </source>
</evidence>
<dbReference type="GeneID" id="108710097"/>
<reference evidence="15" key="1">
    <citation type="submission" date="2024-06" db="UniProtKB">
        <authorList>
            <consortium name="RefSeq"/>
        </authorList>
    </citation>
    <scope>NUCLEOTIDE SEQUENCE [LARGE SCALE GENOMIC DNA]</scope>
    <source>
        <strain evidence="15">J_2021</strain>
    </source>
</reference>
<dbReference type="KEGG" id="xla:108710097"/>
<evidence type="ECO:0000256" key="8">
    <source>
        <dbReference type="ARBA" id="ARBA00023125"/>
    </source>
</evidence>
<evidence type="ECO:0000313" key="15">
    <source>
        <dbReference type="Proteomes" id="UP000186698"/>
    </source>
</evidence>
<keyword evidence="7" id="KW-0805">Transcription regulation</keyword>
<feature type="region of interest" description="Disordered" evidence="12">
    <location>
        <begin position="619"/>
        <end position="711"/>
    </location>
</feature>
<dbReference type="CDD" id="cd07765">
    <property type="entry name" value="KRAB_A-box"/>
    <property type="match status" value="1"/>
</dbReference>
<dbReference type="InterPro" id="IPR036051">
    <property type="entry name" value="KRAB_dom_sf"/>
</dbReference>
<keyword evidence="9" id="KW-0804">Transcription</keyword>
<dbReference type="PANTHER" id="PTHR24384:SF243">
    <property type="entry name" value="ZINC FINGER PROTEIN 777"/>
    <property type="match status" value="1"/>
</dbReference>
<name>A0A8J0UMN4_XENLA</name>
<dbReference type="GO" id="GO:0008270">
    <property type="term" value="F:zinc ion binding"/>
    <property type="evidence" value="ECO:0007669"/>
    <property type="project" value="UniProtKB-KW"/>
</dbReference>
<dbReference type="Pfam" id="PF01352">
    <property type="entry name" value="KRAB"/>
    <property type="match status" value="1"/>
</dbReference>
<dbReference type="PROSITE" id="PS50157">
    <property type="entry name" value="ZINC_FINGER_C2H2_2"/>
    <property type="match status" value="4"/>
</dbReference>
<feature type="compositionally biased region" description="Basic and acidic residues" evidence="12">
    <location>
        <begin position="796"/>
        <end position="823"/>
    </location>
</feature>
<evidence type="ECO:0000256" key="6">
    <source>
        <dbReference type="ARBA" id="ARBA00022833"/>
    </source>
</evidence>
<keyword evidence="15" id="KW-1185">Reference proteome</keyword>
<dbReference type="RefSeq" id="XP_018105991.2">
    <property type="nucleotide sequence ID" value="XM_018250502.2"/>
</dbReference>
<feature type="domain" description="KRAB" evidence="14">
    <location>
        <begin position="228"/>
        <end position="299"/>
    </location>
</feature>
<dbReference type="AlphaFoldDB" id="A0A8J0UMN4"/>
<dbReference type="PROSITE" id="PS00028">
    <property type="entry name" value="ZINC_FINGER_C2H2_1"/>
    <property type="match status" value="4"/>
</dbReference>
<dbReference type="SUPFAM" id="SSF109640">
    <property type="entry name" value="KRAB domain (Kruppel-associated box)"/>
    <property type="match status" value="1"/>
</dbReference>
<feature type="domain" description="C2H2-type" evidence="13">
    <location>
        <begin position="495"/>
        <end position="522"/>
    </location>
</feature>
<feature type="compositionally biased region" description="Basic and acidic residues" evidence="12">
    <location>
        <begin position="852"/>
        <end position="905"/>
    </location>
</feature>
<feature type="compositionally biased region" description="Low complexity" evidence="12">
    <location>
        <begin position="1040"/>
        <end position="1051"/>
    </location>
</feature>
<dbReference type="FunFam" id="3.30.160.60:FF:001498">
    <property type="entry name" value="Zinc finger protein 404"/>
    <property type="match status" value="1"/>
</dbReference>
<dbReference type="FunFam" id="3.30.160.60:FF:001156">
    <property type="entry name" value="Zinc finger protein 407"/>
    <property type="match status" value="1"/>
</dbReference>
<dbReference type="OrthoDB" id="8117402at2759"/>
<feature type="compositionally biased region" description="Basic and acidic residues" evidence="12">
    <location>
        <begin position="833"/>
        <end position="845"/>
    </location>
</feature>
<evidence type="ECO:0000256" key="3">
    <source>
        <dbReference type="ARBA" id="ARBA00022723"/>
    </source>
</evidence>
<keyword evidence="8" id="KW-0238">DNA-binding</keyword>
<evidence type="ECO:0000256" key="9">
    <source>
        <dbReference type="ARBA" id="ARBA00023163"/>
    </source>
</evidence>
<dbReference type="GO" id="GO:0000981">
    <property type="term" value="F:DNA-binding transcription factor activity, RNA polymerase II-specific"/>
    <property type="evidence" value="ECO:0007669"/>
    <property type="project" value="TreeGrafter"/>
</dbReference>
<dbReference type="PROSITE" id="PS50805">
    <property type="entry name" value="KRAB"/>
    <property type="match status" value="1"/>
</dbReference>
<dbReference type="InterPro" id="IPR013087">
    <property type="entry name" value="Znf_C2H2_type"/>
</dbReference>
<accession>A0A8J0UMN4</accession>
<feature type="region of interest" description="Disordered" evidence="12">
    <location>
        <begin position="387"/>
        <end position="411"/>
    </location>
</feature>
<feature type="region of interest" description="Disordered" evidence="12">
    <location>
        <begin position="321"/>
        <end position="355"/>
    </location>
</feature>
<evidence type="ECO:0000313" key="16">
    <source>
        <dbReference type="RefSeq" id="XP_018105991.2"/>
    </source>
</evidence>
<sequence>MEGEQGAGSCNRRRAGGWELLEKESRGLGVIIEGEQWAGSCYGRRAGGWELLWKESRGLGVAREGEQGAGSCYGRRAGGWELLWKESSSGIVSLPSQLYHKHRAPPVPFVAYTDPAPSRPSATDRQQPRPHTGASAHSVPREHWGEEPAAVTRPFTEGGVVLSFLLPGCAAKHYWELLCERCGERRGAQSPRHKQWVSLIHMMRSQSDVTLTWNRHQTPVLLSPNDPVTFEDIAVYFSEEEWKGLQEGHKELYREVIQDNYQNLTDLGLVITKPEIVQKIEKGEDPVISVCLTPAQVQHRAHSRPTYIDVAAVGSKHSKYSLRSHGALPGPSEQVRRLEKKQLPSPEEPSAKFCPVGWKPSQKSLKLLRKPPRVVMDTELGNHIAHGTLNQPQPENHTHSQTGVPGPHNSRKGIVCKREDISEETAHISGLSIGDGKPYRCARCGETWNNLLDFLSHEADSCQDRPYVCNICSKTFVKKQHLSSHRKIHTEERPFTCPQCGRSFRQSSTLTTHLWSHAGHKPFHCSCCTKRFSRKTDLVAHMRRHTGERPYECPYCWERFIRKKSLQRHMRKHSGESLQTIWGRRCATDTDGTTERNPKLQVFPPDGTFRLTLADANKEPCFRGKNEPQDKELGESEERTNEHWYRKMEEGDIQEGHIWDKEHGEGWKVHKEQEKTEERREQQHSEQGEGKEQNSESYDNKLEERSRKWDQKMWERKLEDVARIKHEQLERKVGNAGKEKDEQQNRKLPQADKSISESQARKLEEADVTKEDHQDKKIEKADAERNKQNWCSQSREAGKIRDQQELEPAEKRKNQQKDMKLQEEDTIISDWCSKSKEADKTRDEQWNQELQEADKRKDHQARNLEEADKRKDEVQDRKLQEEGKGENHMRKLSESDRGDFPKGQEKQSVAVADVKKEEEPGQSSPIMGEVKVKHQDTQTEFPQKKKATRVHLPMLRELRRFRKMSNRVQQEWDSMRATMDLFTQEMRELKEMVATVCSARTPESVCLSGTESHTLAEPPSYPGLNNTERTLALQGEDRFSISSSRASPESSLQYPPPHPLETLSDQSRDCTSWMYMAPSHEDADLLPSTTDTIQVKMEDEPEECTSPEGTFYSPTLYDECRIGDRLPNIPMLPISADREWSLLARSGGKAGRFAALVFRALVPFDIYKGWVNHVNLDGLRGRRGIPLNVKRQLMTIVERNFTLRKSDHSEIRNRLNEQLRTRRKSDKQPQWFF</sequence>
<dbReference type="Gene3D" id="6.10.140.140">
    <property type="match status" value="1"/>
</dbReference>
<feature type="region of interest" description="Disordered" evidence="12">
    <location>
        <begin position="112"/>
        <end position="145"/>
    </location>
</feature>
<evidence type="ECO:0000259" key="13">
    <source>
        <dbReference type="PROSITE" id="PS50157"/>
    </source>
</evidence>
<proteinExistence type="inferred from homology"/>
<keyword evidence="3" id="KW-0479">Metal-binding</keyword>
<keyword evidence="6" id="KW-0862">Zinc</keyword>
<feature type="domain" description="C2H2-type" evidence="13">
    <location>
        <begin position="523"/>
        <end position="550"/>
    </location>
</feature>
<organism evidence="15 16">
    <name type="scientific">Xenopus laevis</name>
    <name type="common">African clawed frog</name>
    <dbReference type="NCBI Taxonomy" id="8355"/>
    <lineage>
        <taxon>Eukaryota</taxon>
        <taxon>Metazoa</taxon>
        <taxon>Chordata</taxon>
        <taxon>Craniata</taxon>
        <taxon>Vertebrata</taxon>
        <taxon>Euteleostomi</taxon>
        <taxon>Amphibia</taxon>
        <taxon>Batrachia</taxon>
        <taxon>Anura</taxon>
        <taxon>Pipoidea</taxon>
        <taxon>Pipidae</taxon>
        <taxon>Xenopodinae</taxon>
        <taxon>Xenopus</taxon>
        <taxon>Xenopus</taxon>
    </lineage>
</organism>
<evidence type="ECO:0000256" key="11">
    <source>
        <dbReference type="PROSITE-ProRule" id="PRU00042"/>
    </source>
</evidence>
<protein>
    <submittedName>
        <fullName evidence="16">Uncharacterized protein LOC108710097</fullName>
    </submittedName>
</protein>
<dbReference type="FunFam" id="3.30.160.60:FF:002343">
    <property type="entry name" value="Zinc finger protein 33A"/>
    <property type="match status" value="1"/>
</dbReference>
<dbReference type="Pfam" id="PF00096">
    <property type="entry name" value="zf-C2H2"/>
    <property type="match status" value="3"/>
</dbReference>
<comment type="similarity">
    <text evidence="2">Belongs to the krueppel C2H2-type zinc-finger protein family.</text>
</comment>
<dbReference type="InterPro" id="IPR001909">
    <property type="entry name" value="KRAB"/>
</dbReference>
<dbReference type="GO" id="GO:0000978">
    <property type="term" value="F:RNA polymerase II cis-regulatory region sequence-specific DNA binding"/>
    <property type="evidence" value="ECO:0007669"/>
    <property type="project" value="TreeGrafter"/>
</dbReference>
<evidence type="ECO:0000256" key="10">
    <source>
        <dbReference type="ARBA" id="ARBA00023242"/>
    </source>
</evidence>
<evidence type="ECO:0000256" key="7">
    <source>
        <dbReference type="ARBA" id="ARBA00023015"/>
    </source>
</evidence>
<dbReference type="SMART" id="SM00355">
    <property type="entry name" value="ZnF_C2H2"/>
    <property type="match status" value="4"/>
</dbReference>
<dbReference type="Proteomes" id="UP000186698">
    <property type="component" value="Chromosome 2S"/>
</dbReference>
<evidence type="ECO:0000256" key="4">
    <source>
        <dbReference type="ARBA" id="ARBA00022737"/>
    </source>
</evidence>
<feature type="compositionally biased region" description="Polar residues" evidence="12">
    <location>
        <begin position="388"/>
        <end position="403"/>
    </location>
</feature>
<dbReference type="SMART" id="SM00349">
    <property type="entry name" value="KRAB"/>
    <property type="match status" value="1"/>
</dbReference>
<dbReference type="Gene3D" id="3.30.160.60">
    <property type="entry name" value="Classic Zinc Finger"/>
    <property type="match status" value="4"/>
</dbReference>
<evidence type="ECO:0000256" key="12">
    <source>
        <dbReference type="SAM" id="MobiDB-lite"/>
    </source>
</evidence>
<feature type="compositionally biased region" description="Basic and acidic residues" evidence="12">
    <location>
        <begin position="759"/>
        <end position="787"/>
    </location>
</feature>
<dbReference type="SUPFAM" id="SSF57667">
    <property type="entry name" value="beta-beta-alpha zinc fingers"/>
    <property type="match status" value="3"/>
</dbReference>
<keyword evidence="10" id="KW-0539">Nucleus</keyword>
<dbReference type="InterPro" id="IPR036236">
    <property type="entry name" value="Znf_C2H2_sf"/>
</dbReference>
<dbReference type="PANTHER" id="PTHR24384">
    <property type="entry name" value="FINGER PUTATIVE TRANSCRIPTION FACTOR FAMILY-RELATED"/>
    <property type="match status" value="1"/>
</dbReference>
<feature type="compositionally biased region" description="Basic and acidic residues" evidence="12">
    <location>
        <begin position="726"/>
        <end position="745"/>
    </location>
</feature>
<dbReference type="GO" id="GO:0005634">
    <property type="term" value="C:nucleus"/>
    <property type="evidence" value="ECO:0007669"/>
    <property type="project" value="UniProtKB-SubCell"/>
</dbReference>